<proteinExistence type="predicted"/>
<organism evidence="1 2">
    <name type="scientific">Eretmocerus hayati</name>
    <dbReference type="NCBI Taxonomy" id="131215"/>
    <lineage>
        <taxon>Eukaryota</taxon>
        <taxon>Metazoa</taxon>
        <taxon>Ecdysozoa</taxon>
        <taxon>Arthropoda</taxon>
        <taxon>Hexapoda</taxon>
        <taxon>Insecta</taxon>
        <taxon>Pterygota</taxon>
        <taxon>Neoptera</taxon>
        <taxon>Endopterygota</taxon>
        <taxon>Hymenoptera</taxon>
        <taxon>Apocrita</taxon>
        <taxon>Proctotrupomorpha</taxon>
        <taxon>Chalcidoidea</taxon>
        <taxon>Aphelinidae</taxon>
        <taxon>Aphelininae</taxon>
        <taxon>Eretmocerus</taxon>
    </lineage>
</organism>
<gene>
    <name evidence="1" type="ORF">QAD02_014630</name>
</gene>
<reference evidence="1" key="1">
    <citation type="submission" date="2023-04" db="EMBL/GenBank/DDBJ databases">
        <title>A chromosome-level genome assembly of the parasitoid wasp Eretmocerus hayati.</title>
        <authorList>
            <person name="Zhong Y."/>
            <person name="Liu S."/>
            <person name="Liu Y."/>
        </authorList>
    </citation>
    <scope>NUCLEOTIDE SEQUENCE</scope>
    <source>
        <strain evidence="1">ZJU_SS_LIU_2023</strain>
    </source>
</reference>
<sequence>MQGGALWSNTAASCIKRYHQAVPVRVPVQYGYEDESQLRDQQQNPETIVRAQAQAEAAALAFHKIAQASHYKHQDEALEQIRIANEKHRQQSALEQIRQGESVSEAGRSERVKPKDPEGAYRARLKAQATALVAEQRRAQEAAEYKAHAEAILKLQAQQRAHLRAQEEAHHYALNFEKNHQRAQAQAQAIANAQALALYKARQQALTKAQQEAKQAAKAQAEARHKDPEKTSVVQYLLPNNVPLPAPEVYLPKAAEALQAQAQAAQEKRPKKPIHQPPPPPPQQQIQHVLLEEIDPQYLRRIPVKQSATVTAVPSTADEHDQQLAFLVDAGYYGKAVSPQPPPQQRALIRPSEYTAQLQQEVRPQHYQYRQAHIDPEKLALLVPVEPQQLAQQA</sequence>
<evidence type="ECO:0000313" key="1">
    <source>
        <dbReference type="EMBL" id="KAJ8678843.1"/>
    </source>
</evidence>
<evidence type="ECO:0000313" key="2">
    <source>
        <dbReference type="Proteomes" id="UP001239111"/>
    </source>
</evidence>
<dbReference type="Proteomes" id="UP001239111">
    <property type="component" value="Chromosome 2"/>
</dbReference>
<name>A0ACC2P6V4_9HYME</name>
<comment type="caution">
    <text evidence="1">The sequence shown here is derived from an EMBL/GenBank/DDBJ whole genome shotgun (WGS) entry which is preliminary data.</text>
</comment>
<keyword evidence="2" id="KW-1185">Reference proteome</keyword>
<accession>A0ACC2P6V4</accession>
<dbReference type="EMBL" id="CM056742">
    <property type="protein sequence ID" value="KAJ8678843.1"/>
    <property type="molecule type" value="Genomic_DNA"/>
</dbReference>
<protein>
    <submittedName>
        <fullName evidence="1">Uncharacterized protein</fullName>
    </submittedName>
</protein>